<comment type="caution">
    <text evidence="8">The sequence shown here is derived from an EMBL/GenBank/DDBJ whole genome shotgun (WGS) entry which is preliminary data.</text>
</comment>
<dbReference type="InterPro" id="IPR052430">
    <property type="entry name" value="IVT-Associated"/>
</dbReference>
<feature type="region of interest" description="Disordered" evidence="5">
    <location>
        <begin position="567"/>
        <end position="594"/>
    </location>
</feature>
<evidence type="ECO:0000256" key="1">
    <source>
        <dbReference type="ARBA" id="ARBA00004141"/>
    </source>
</evidence>
<gene>
    <name evidence="8" type="ORF">M231_00969</name>
</gene>
<protein>
    <recommendedName>
        <fullName evidence="7">Integral membrane bound transporter domain-containing protein</fullName>
    </recommendedName>
</protein>
<feature type="compositionally biased region" description="Polar residues" evidence="5">
    <location>
        <begin position="328"/>
        <end position="340"/>
    </location>
</feature>
<dbReference type="GO" id="GO:0016020">
    <property type="term" value="C:membrane"/>
    <property type="evidence" value="ECO:0007669"/>
    <property type="project" value="UniProtKB-SubCell"/>
</dbReference>
<feature type="transmembrane region" description="Helical" evidence="6">
    <location>
        <begin position="14"/>
        <end position="33"/>
    </location>
</feature>
<evidence type="ECO:0000256" key="3">
    <source>
        <dbReference type="ARBA" id="ARBA00022989"/>
    </source>
</evidence>
<feature type="transmembrane region" description="Helical" evidence="6">
    <location>
        <begin position="39"/>
        <end position="56"/>
    </location>
</feature>
<keyword evidence="3 6" id="KW-1133">Transmembrane helix</keyword>
<dbReference type="Proteomes" id="UP000289152">
    <property type="component" value="Unassembled WGS sequence"/>
</dbReference>
<keyword evidence="4 6" id="KW-0472">Membrane</keyword>
<reference evidence="8 9" key="1">
    <citation type="submission" date="2016-06" db="EMBL/GenBank/DDBJ databases">
        <title>Evolution of pathogenesis and genome organization in the Tremellales.</title>
        <authorList>
            <person name="Cuomo C."/>
            <person name="Litvintseva A."/>
            <person name="Heitman J."/>
            <person name="Chen Y."/>
            <person name="Sun S."/>
            <person name="Springer D."/>
            <person name="Dromer F."/>
            <person name="Young S."/>
            <person name="Zeng Q."/>
            <person name="Chapman S."/>
            <person name="Gujja S."/>
            <person name="Saif S."/>
            <person name="Birren B."/>
        </authorList>
    </citation>
    <scope>NUCLEOTIDE SEQUENCE [LARGE SCALE GENOMIC DNA]</scope>
    <source>
        <strain evidence="8 9">ATCC 28783</strain>
    </source>
</reference>
<dbReference type="InParanoid" id="A0A4Q1BUE3"/>
<dbReference type="STRING" id="5217.A0A4Q1BUE3"/>
<feature type="compositionally biased region" description="Basic and acidic residues" evidence="5">
    <location>
        <begin position="344"/>
        <end position="359"/>
    </location>
</feature>
<feature type="transmembrane region" description="Helical" evidence="6">
    <location>
        <begin position="134"/>
        <end position="156"/>
    </location>
</feature>
<evidence type="ECO:0000256" key="5">
    <source>
        <dbReference type="SAM" id="MobiDB-lite"/>
    </source>
</evidence>
<feature type="transmembrane region" description="Helical" evidence="6">
    <location>
        <begin position="176"/>
        <end position="196"/>
    </location>
</feature>
<feature type="transmembrane region" description="Helical" evidence="6">
    <location>
        <begin position="68"/>
        <end position="91"/>
    </location>
</feature>
<sequence length="1061" mass="118007">MLRSPRLDRWTKPLPRLLPPALGGLLCFLWIAIEPLNKLGGQYAFLVYTSFLLFFFPHGRIGIQLEDTALGIIAAAFGLAWSCLTLAITAYCGRHHGPGSSQSRAILGVGLAVLAFLSGLVRSLVPRLTAASRIALFFPIFLLTSLSSVNATSVSSCIYLRPSLTYQVSSHDFTDQFLIAVFAAAFALVSTIIFSSGRKSSYLELRDLMHQSIDISCQLLPLSLSSLTGNDSKPPINGNDEKPSPSPSIHQSQDELARHLRHATTTLKPVLAHLRYGIIRSRVSPDALGPIIDSLQRLQRNPLLGLTSHVPGERIQSALRKVYEQDISRPSSVPGTPRTSRTARHSDNNTPRRSEDRRPTIHGAISSTNLRRALQPLAEVHAHNHHGHHHRRSISVAAVGAQVQIKVDHSCRQLSEAIIAALSNMQDQLDDVCGWKKSSVTHQSNGAGQGTKVLDLRLSELQIALSCLFEGSADPTTGQEEHVHDQGRRSTVRIIAQDTHGMTHPDENPHQQISRLAFYMVALIDMAKEVREMVANTAELATRATPRPKWRLPTTLIRWKEVFPWPNKDGSETDESSTVDDDVEDIDGVEDPTTRPDVEDVEALDFANASLAESRSMTTPRRMKGRFLASWRMFWDYRQVIRGRIVLSSILHSARHSRHVLFAIKMSLGVSLLSLPAFLPDSTRGRSWFTHSRGAWMVISYMYVLDLHTGAIFFVGFSRLVGTFLGALIGYICTQIAHTNPYGLVVLGTVCSLGISYGIVASIWPPMFTVMGITLPPLLFLRYLGLDNGQSDINLAWLRFVEIAIGIVAAVLVGTLIWPNHARVRYFMAVSGTFDRIIEYYLLMSRDNLRTSLVYQGAGKEYDSLEIGIRRHINTCRTLVLIQRREASLLPRPIKLYSEVVDRTEHLLEAFYEVRLLRFSVPRKAIVLDVLPIRRGLVSAILVNLWACSQSFRSRTALPQFLPSPRTALAELSAAADEHAKRIRQVRKDDFLSREDSATRSERNQAELAALYAMAENEALAEVCNILEELVAAARTLFGSKTFYTDASAFERHDTMAPHAP</sequence>
<feature type="transmembrane region" description="Helical" evidence="6">
    <location>
        <begin position="766"/>
        <end position="784"/>
    </location>
</feature>
<feature type="compositionally biased region" description="Acidic residues" evidence="5">
    <location>
        <begin position="572"/>
        <end position="590"/>
    </location>
</feature>
<name>A0A4Q1BUE3_TREME</name>
<organism evidence="8 9">
    <name type="scientific">Tremella mesenterica</name>
    <name type="common">Jelly fungus</name>
    <dbReference type="NCBI Taxonomy" id="5217"/>
    <lineage>
        <taxon>Eukaryota</taxon>
        <taxon>Fungi</taxon>
        <taxon>Dikarya</taxon>
        <taxon>Basidiomycota</taxon>
        <taxon>Agaricomycotina</taxon>
        <taxon>Tremellomycetes</taxon>
        <taxon>Tremellales</taxon>
        <taxon>Tremellaceae</taxon>
        <taxon>Tremella</taxon>
    </lineage>
</organism>
<dbReference type="Pfam" id="PF13515">
    <property type="entry name" value="FUSC_2"/>
    <property type="match status" value="1"/>
</dbReference>
<keyword evidence="2 6" id="KW-0812">Transmembrane</keyword>
<feature type="region of interest" description="Disordered" evidence="5">
    <location>
        <begin position="230"/>
        <end position="256"/>
    </location>
</feature>
<keyword evidence="9" id="KW-1185">Reference proteome</keyword>
<dbReference type="InterPro" id="IPR049453">
    <property type="entry name" value="Memb_transporter_dom"/>
</dbReference>
<feature type="region of interest" description="Disordered" evidence="5">
    <location>
        <begin position="323"/>
        <end position="368"/>
    </location>
</feature>
<proteinExistence type="predicted"/>
<feature type="transmembrane region" description="Helical" evidence="6">
    <location>
        <begin position="796"/>
        <end position="818"/>
    </location>
</feature>
<evidence type="ECO:0000313" key="8">
    <source>
        <dbReference type="EMBL" id="RXK41734.1"/>
    </source>
</evidence>
<feature type="transmembrane region" description="Helical" evidence="6">
    <location>
        <begin position="711"/>
        <end position="734"/>
    </location>
</feature>
<dbReference type="OrthoDB" id="68611at2759"/>
<dbReference type="AlphaFoldDB" id="A0A4Q1BUE3"/>
<evidence type="ECO:0000313" key="9">
    <source>
        <dbReference type="Proteomes" id="UP000289152"/>
    </source>
</evidence>
<evidence type="ECO:0000256" key="4">
    <source>
        <dbReference type="ARBA" id="ARBA00023136"/>
    </source>
</evidence>
<feature type="transmembrane region" description="Helical" evidence="6">
    <location>
        <begin position="660"/>
        <end position="679"/>
    </location>
</feature>
<comment type="subcellular location">
    <subcellularLocation>
        <location evidence="1">Membrane</location>
        <topology evidence="1">Multi-pass membrane protein</topology>
    </subcellularLocation>
</comment>
<dbReference type="FunCoup" id="A0A4Q1BUE3">
    <property type="interactions" value="12"/>
</dbReference>
<evidence type="ECO:0000259" key="7">
    <source>
        <dbReference type="Pfam" id="PF13515"/>
    </source>
</evidence>
<accession>A0A4Q1BUE3</accession>
<dbReference type="VEuPathDB" id="FungiDB:TREMEDRAFT_73636"/>
<feature type="transmembrane region" description="Helical" evidence="6">
    <location>
        <begin position="741"/>
        <end position="760"/>
    </location>
</feature>
<dbReference type="PANTHER" id="PTHR47804:SF3">
    <property type="entry name" value="PROTEIN BRE4"/>
    <property type="match status" value="1"/>
</dbReference>
<evidence type="ECO:0000256" key="2">
    <source>
        <dbReference type="ARBA" id="ARBA00022692"/>
    </source>
</evidence>
<feature type="transmembrane region" description="Helical" evidence="6">
    <location>
        <begin position="103"/>
        <end position="122"/>
    </location>
</feature>
<evidence type="ECO:0000256" key="6">
    <source>
        <dbReference type="SAM" id="Phobius"/>
    </source>
</evidence>
<dbReference type="EMBL" id="SDIL01000006">
    <property type="protein sequence ID" value="RXK41734.1"/>
    <property type="molecule type" value="Genomic_DNA"/>
</dbReference>
<dbReference type="PANTHER" id="PTHR47804">
    <property type="entry name" value="60S RIBOSOMAL PROTEIN L19"/>
    <property type="match status" value="1"/>
</dbReference>
<feature type="domain" description="Integral membrane bound transporter" evidence="7">
    <location>
        <begin position="688"/>
        <end position="813"/>
    </location>
</feature>